<dbReference type="Proteomes" id="UP000034333">
    <property type="component" value="Unassembled WGS sequence"/>
</dbReference>
<reference evidence="2 3" key="1">
    <citation type="journal article" date="2015" name="Nature">
        <title>rRNA introns, odd ribosomes, and small enigmatic genomes across a large radiation of phyla.</title>
        <authorList>
            <person name="Brown C.T."/>
            <person name="Hug L.A."/>
            <person name="Thomas B.C."/>
            <person name="Sharon I."/>
            <person name="Castelle C.J."/>
            <person name="Singh A."/>
            <person name="Wilkins M.J."/>
            <person name="Williams K.H."/>
            <person name="Banfield J.F."/>
        </authorList>
    </citation>
    <scope>NUCLEOTIDE SEQUENCE [LARGE SCALE GENOMIC DNA]</scope>
</reference>
<organism evidence="2 3">
    <name type="scientific">Candidatus Magasanikbacteria bacterium GW2011_GWA2_37_8</name>
    <dbReference type="NCBI Taxonomy" id="1619036"/>
    <lineage>
        <taxon>Bacteria</taxon>
        <taxon>Candidatus Magasanikiibacteriota</taxon>
    </lineage>
</organism>
<evidence type="ECO:0000313" key="3">
    <source>
        <dbReference type="Proteomes" id="UP000034333"/>
    </source>
</evidence>
<feature type="transmembrane region" description="Helical" evidence="1">
    <location>
        <begin position="55"/>
        <end position="76"/>
    </location>
</feature>
<feature type="transmembrane region" description="Helical" evidence="1">
    <location>
        <begin position="97"/>
        <end position="116"/>
    </location>
</feature>
<proteinExistence type="predicted"/>
<name>A0A0G0JTU9_9BACT</name>
<evidence type="ECO:0000256" key="1">
    <source>
        <dbReference type="SAM" id="Phobius"/>
    </source>
</evidence>
<dbReference type="STRING" id="1619036.US58_C0021G0011"/>
<sequence length="379" mass="40452">MQKKLVSFLVIIFTIGIILFPFFAHAQYGLDVTGKNAGYSMSAAQATPYYWTSKVINTILGLTGFICFGFLLYAGLRWMTARGNEELATKAKDTIEAVIIGLIIIVSAYAISNFVLGKLLTSTITNNQQLSEPISLPSCDRSHTCGDSIFNNAYCNLSGEKLCCSASRFGECITDSAMTEDNCLNDPNICQPFIGGIILPSGGGSGSVCTTDADCNASQSLSCIAGVCLAQQMKWCLWKDAGVYQCYGTVLSCPPTTEITLDNESACSALKEDRNLNIRATTWCLVGTTGAKQCVNDPINCPMGMNELDCLNEKDRQNSIVRSPYTLTTTNGSVQLCCDAGMLAGCIDKIDVADSSANAIAAATEACKSQYHCSTGTCP</sequence>
<evidence type="ECO:0000313" key="2">
    <source>
        <dbReference type="EMBL" id="KKQ40379.1"/>
    </source>
</evidence>
<dbReference type="EMBL" id="LBTN01000021">
    <property type="protein sequence ID" value="KKQ40379.1"/>
    <property type="molecule type" value="Genomic_DNA"/>
</dbReference>
<gene>
    <name evidence="2" type="ORF">US58_C0021G0011</name>
</gene>
<protein>
    <submittedName>
        <fullName evidence="2">Uncharacterized protein</fullName>
    </submittedName>
</protein>
<keyword evidence="1" id="KW-0812">Transmembrane</keyword>
<keyword evidence="1" id="KW-1133">Transmembrane helix</keyword>
<dbReference type="Pfam" id="PF18895">
    <property type="entry name" value="T4SS_pilin"/>
    <property type="match status" value="1"/>
</dbReference>
<comment type="caution">
    <text evidence="2">The sequence shown here is derived from an EMBL/GenBank/DDBJ whole genome shotgun (WGS) entry which is preliminary data.</text>
</comment>
<dbReference type="AlphaFoldDB" id="A0A0G0JTU9"/>
<feature type="transmembrane region" description="Helical" evidence="1">
    <location>
        <begin position="5"/>
        <end position="24"/>
    </location>
</feature>
<accession>A0A0G0JTU9</accession>
<keyword evidence="1" id="KW-0472">Membrane</keyword>
<dbReference type="InterPro" id="IPR043993">
    <property type="entry name" value="T4SS_pilin"/>
</dbReference>